<reference evidence="3" key="1">
    <citation type="submission" date="2022-08" db="EMBL/GenBank/DDBJ databases">
        <title>Genomic Encyclopedia of Type Strains, Phase V (KMG-V): Genome sequencing to study the core and pangenomes of soil and plant-associated prokaryotes.</title>
        <authorList>
            <person name="Whitman W."/>
        </authorList>
    </citation>
    <scope>NUCLEOTIDE SEQUENCE</scope>
    <source>
        <strain evidence="3">0</strain>
    </source>
</reference>
<name>A0A9X2PYC7_9BACT</name>
<keyword evidence="3" id="KW-0132">Cell division</keyword>
<feature type="compositionally biased region" description="Low complexity" evidence="1">
    <location>
        <begin position="29"/>
        <end position="44"/>
    </location>
</feature>
<accession>A0A9X2PYC7</accession>
<keyword evidence="3" id="KW-0131">Cell cycle</keyword>
<gene>
    <name evidence="3" type="ORF">GGP71_001676</name>
</gene>
<feature type="compositionally biased region" description="Polar residues" evidence="1">
    <location>
        <begin position="1"/>
        <end position="15"/>
    </location>
</feature>
<dbReference type="EMBL" id="JANUAU010000005">
    <property type="protein sequence ID" value="MCS3677748.1"/>
    <property type="molecule type" value="Genomic_DNA"/>
</dbReference>
<dbReference type="GO" id="GO:0051301">
    <property type="term" value="P:cell division"/>
    <property type="evidence" value="ECO:0007669"/>
    <property type="project" value="UniProtKB-KW"/>
</dbReference>
<evidence type="ECO:0000256" key="2">
    <source>
        <dbReference type="SAM" id="Phobius"/>
    </source>
</evidence>
<evidence type="ECO:0000313" key="4">
    <source>
        <dbReference type="Proteomes" id="UP001155027"/>
    </source>
</evidence>
<proteinExistence type="predicted"/>
<dbReference type="AlphaFoldDB" id="A0A9X2PYC7"/>
<organism evidence="3 4">
    <name type="scientific">Salinibacter ruber</name>
    <dbReference type="NCBI Taxonomy" id="146919"/>
    <lineage>
        <taxon>Bacteria</taxon>
        <taxon>Pseudomonadati</taxon>
        <taxon>Rhodothermota</taxon>
        <taxon>Rhodothermia</taxon>
        <taxon>Rhodothermales</taxon>
        <taxon>Salinibacteraceae</taxon>
        <taxon>Salinibacter</taxon>
    </lineage>
</organism>
<evidence type="ECO:0000256" key="1">
    <source>
        <dbReference type="SAM" id="MobiDB-lite"/>
    </source>
</evidence>
<feature type="transmembrane region" description="Helical" evidence="2">
    <location>
        <begin position="73"/>
        <end position="97"/>
    </location>
</feature>
<keyword evidence="2" id="KW-0472">Membrane</keyword>
<comment type="caution">
    <text evidence="3">The sequence shown here is derived from an EMBL/GenBank/DDBJ whole genome shotgun (WGS) entry which is preliminary data.</text>
</comment>
<dbReference type="RefSeq" id="WP_259080141.1">
    <property type="nucleotide sequence ID" value="NZ_JANUAU010000005.1"/>
</dbReference>
<evidence type="ECO:0000313" key="3">
    <source>
        <dbReference type="EMBL" id="MCS3677748.1"/>
    </source>
</evidence>
<sequence length="165" mass="17872">MSRRTGSSHAGRSSTGAPLRPGRGDGAPRDAAASNAASGSASDGWVRHGTALPSWTDLEPSQNRRRRTSEGAFLENVSTLRFSLLILAVAAVFTLYVGHVHATTDLYNQLQQARTENQRLHLKHNRLQGEFGRQVGPSVIYERARELGLKGSVTYGPPITVEPVE</sequence>
<keyword evidence="2" id="KW-1133">Transmembrane helix</keyword>
<dbReference type="Proteomes" id="UP001155027">
    <property type="component" value="Unassembled WGS sequence"/>
</dbReference>
<keyword evidence="2" id="KW-0812">Transmembrane</keyword>
<feature type="region of interest" description="Disordered" evidence="1">
    <location>
        <begin position="1"/>
        <end position="45"/>
    </location>
</feature>
<protein>
    <submittedName>
        <fullName evidence="3">Cell division protein FtsL</fullName>
    </submittedName>
</protein>